<name>A0A1Z5J7C2_FISSO</name>
<gene>
    <name evidence="6" type="ORF">FisN_11Lh136</name>
</gene>
<protein>
    <submittedName>
        <fullName evidence="6">Nucleolar complex protein 2</fullName>
    </submittedName>
</protein>
<organism evidence="6 7">
    <name type="scientific">Fistulifera solaris</name>
    <name type="common">Oleaginous diatom</name>
    <dbReference type="NCBI Taxonomy" id="1519565"/>
    <lineage>
        <taxon>Eukaryota</taxon>
        <taxon>Sar</taxon>
        <taxon>Stramenopiles</taxon>
        <taxon>Ochrophyta</taxon>
        <taxon>Bacillariophyta</taxon>
        <taxon>Bacillariophyceae</taxon>
        <taxon>Bacillariophycidae</taxon>
        <taxon>Naviculales</taxon>
        <taxon>Naviculaceae</taxon>
        <taxon>Fistulifera</taxon>
    </lineage>
</organism>
<feature type="compositionally biased region" description="Basic and acidic residues" evidence="5">
    <location>
        <begin position="157"/>
        <end position="167"/>
    </location>
</feature>
<dbReference type="GO" id="GO:0005730">
    <property type="term" value="C:nucleolus"/>
    <property type="evidence" value="ECO:0007669"/>
    <property type="project" value="TreeGrafter"/>
</dbReference>
<feature type="compositionally biased region" description="Basic residues" evidence="5">
    <location>
        <begin position="30"/>
        <end position="40"/>
    </location>
</feature>
<feature type="compositionally biased region" description="Acidic residues" evidence="5">
    <location>
        <begin position="752"/>
        <end position="764"/>
    </location>
</feature>
<comment type="similarity">
    <text evidence="2">Belongs to the NOC2 family.</text>
</comment>
<feature type="compositionally biased region" description="Basic residues" evidence="5">
    <location>
        <begin position="769"/>
        <end position="783"/>
    </location>
</feature>
<dbReference type="GO" id="GO:0042273">
    <property type="term" value="P:ribosomal large subunit biogenesis"/>
    <property type="evidence" value="ECO:0007669"/>
    <property type="project" value="TreeGrafter"/>
</dbReference>
<feature type="compositionally biased region" description="Low complexity" evidence="5">
    <location>
        <begin position="62"/>
        <end position="72"/>
    </location>
</feature>
<keyword evidence="4" id="KW-0175">Coiled coil</keyword>
<feature type="compositionally biased region" description="Acidic residues" evidence="5">
    <location>
        <begin position="103"/>
        <end position="122"/>
    </location>
</feature>
<feature type="compositionally biased region" description="Acidic residues" evidence="5">
    <location>
        <begin position="793"/>
        <end position="812"/>
    </location>
</feature>
<dbReference type="OrthoDB" id="10266662at2759"/>
<evidence type="ECO:0000256" key="1">
    <source>
        <dbReference type="ARBA" id="ARBA00004123"/>
    </source>
</evidence>
<accession>A0A1Z5J7C2</accession>
<dbReference type="GO" id="GO:0030690">
    <property type="term" value="C:Noc1p-Noc2p complex"/>
    <property type="evidence" value="ECO:0007669"/>
    <property type="project" value="TreeGrafter"/>
</dbReference>
<evidence type="ECO:0000313" key="6">
    <source>
        <dbReference type="EMBL" id="GAX09883.1"/>
    </source>
</evidence>
<comment type="subcellular location">
    <subcellularLocation>
        <location evidence="1">Nucleus</location>
    </subcellularLocation>
</comment>
<evidence type="ECO:0000256" key="5">
    <source>
        <dbReference type="SAM" id="MobiDB-lite"/>
    </source>
</evidence>
<feature type="coiled-coil region" evidence="4">
    <location>
        <begin position="287"/>
        <end position="314"/>
    </location>
</feature>
<sequence>MGKPTKRERKFQASGGVKRRLERGGMATKGKPRKRQKKSMAGRPEKSTASEQQPLGNQSRPNDFLGDNNLGDLDIDSFFEKLTDTLPSDNNLNKSDKKKSNADDDSENEDSASDSESEDDSMVEDKAEKKGSKQSNNQQSDDSSESDDSDDEDLDAAEERMKIEMAKMKEADPEFHEFLKENEESLLEFGDDDDDGDDMKDDDGDDEGGNDKIHLTASVLASLEKGTFKSHGLKSLKKLVVAYKAACHLSDAADEDKGSSPYIIDSSKIFDELMLLCLNRIHEEFHYHLLRLELNEKTNDKASAEDDKEAVVEDDKPLNPKLLEKAERWPQLRPIIQSFFKSTLHVMSEAKEPDLLVFVLRALAKLNRYLTPFPRLASAMLKCLTALWSAPLDTSEKYQVVRLNAFLRIRQLALTQPFPFIEDILKKTYLAYAKRAKFGTGASVSSVLPTLTFMGNCLCELYSLDHHSSYQHAFVYIRQLALLLRTAMYKKTKEAMQQVYHWQYLHCLKLWVAVLCDSTIEEDSLMRSLIYPLTEVIMGTIRFTPSPTRNLPYRFHCIRLLQQLAAFSQTFIPTSALLLESLDLKEWYLHPKKTKKAENPPQMELILKLGSKEDALRTHEQMQAGMNAFFVLLNRDIELYRFSAGFPEYSSRIIQRLRTFSKESSRQPRWRAMAKGCIETCEKYSAFAVQARQKLQESPKDIQQLECLRPTSIKTMRERHDESVQREQKLLDERMKENRAAEETKRPMKAEESDEDDDEDDDQDDAPKQKTKTKKKQKSKKTKKPGEPIDEKALEEDDAVQEGVDWSDDDSD</sequence>
<dbReference type="PANTHER" id="PTHR12687:SF4">
    <property type="entry name" value="NUCLEOLAR COMPLEX PROTEIN 2 HOMOLOG"/>
    <property type="match status" value="1"/>
</dbReference>
<feature type="region of interest" description="Disordered" evidence="5">
    <location>
        <begin position="188"/>
        <end position="210"/>
    </location>
</feature>
<evidence type="ECO:0000256" key="4">
    <source>
        <dbReference type="SAM" id="Coils"/>
    </source>
</evidence>
<dbReference type="SUPFAM" id="SSF48371">
    <property type="entry name" value="ARM repeat"/>
    <property type="match status" value="1"/>
</dbReference>
<feature type="region of interest" description="Disordered" evidence="5">
    <location>
        <begin position="713"/>
        <end position="812"/>
    </location>
</feature>
<dbReference type="Proteomes" id="UP000198406">
    <property type="component" value="Unassembled WGS sequence"/>
</dbReference>
<dbReference type="PANTHER" id="PTHR12687">
    <property type="entry name" value="NUCLEOLAR COMPLEX 2 AND RAD4-RELATED"/>
    <property type="match status" value="1"/>
</dbReference>
<dbReference type="InParanoid" id="A0A1Z5J7C2"/>
<evidence type="ECO:0000256" key="3">
    <source>
        <dbReference type="ARBA" id="ARBA00023242"/>
    </source>
</evidence>
<feature type="compositionally biased region" description="Acidic residues" evidence="5">
    <location>
        <begin position="142"/>
        <end position="156"/>
    </location>
</feature>
<dbReference type="GO" id="GO:0030691">
    <property type="term" value="C:Noc2p-Noc3p complex"/>
    <property type="evidence" value="ECO:0007669"/>
    <property type="project" value="TreeGrafter"/>
</dbReference>
<comment type="caution">
    <text evidence="6">The sequence shown here is derived from an EMBL/GenBank/DDBJ whole genome shotgun (WGS) entry which is preliminary data.</text>
</comment>
<dbReference type="EMBL" id="BDSP01000013">
    <property type="protein sequence ID" value="GAX09883.1"/>
    <property type="molecule type" value="Genomic_DNA"/>
</dbReference>
<evidence type="ECO:0000256" key="2">
    <source>
        <dbReference type="ARBA" id="ARBA00005907"/>
    </source>
</evidence>
<reference evidence="6 7" key="1">
    <citation type="journal article" date="2015" name="Plant Cell">
        <title>Oil accumulation by the oleaginous diatom Fistulifera solaris as revealed by the genome and transcriptome.</title>
        <authorList>
            <person name="Tanaka T."/>
            <person name="Maeda Y."/>
            <person name="Veluchamy A."/>
            <person name="Tanaka M."/>
            <person name="Abida H."/>
            <person name="Marechal E."/>
            <person name="Bowler C."/>
            <person name="Muto M."/>
            <person name="Sunaga Y."/>
            <person name="Tanaka M."/>
            <person name="Yoshino T."/>
            <person name="Taniguchi T."/>
            <person name="Fukuda Y."/>
            <person name="Nemoto M."/>
            <person name="Matsumoto M."/>
            <person name="Wong P.S."/>
            <person name="Aburatani S."/>
            <person name="Fujibuchi W."/>
        </authorList>
    </citation>
    <scope>NUCLEOTIDE SEQUENCE [LARGE SCALE GENOMIC DNA]</scope>
    <source>
        <strain evidence="6 7">JPCC DA0580</strain>
    </source>
</reference>
<dbReference type="InterPro" id="IPR005343">
    <property type="entry name" value="Noc2"/>
</dbReference>
<feature type="compositionally biased region" description="Acidic residues" evidence="5">
    <location>
        <begin position="188"/>
        <end position="208"/>
    </location>
</feature>
<dbReference type="AlphaFoldDB" id="A0A1Z5J7C2"/>
<dbReference type="InterPro" id="IPR016024">
    <property type="entry name" value="ARM-type_fold"/>
</dbReference>
<dbReference type="GO" id="GO:0005654">
    <property type="term" value="C:nucleoplasm"/>
    <property type="evidence" value="ECO:0007669"/>
    <property type="project" value="TreeGrafter"/>
</dbReference>
<feature type="compositionally biased region" description="Basic and acidic residues" evidence="5">
    <location>
        <begin position="715"/>
        <end position="751"/>
    </location>
</feature>
<feature type="compositionally biased region" description="Polar residues" evidence="5">
    <location>
        <begin position="49"/>
        <end position="61"/>
    </location>
</feature>
<keyword evidence="3" id="KW-0539">Nucleus</keyword>
<feature type="region of interest" description="Disordered" evidence="5">
    <location>
        <begin position="1"/>
        <end position="167"/>
    </location>
</feature>
<keyword evidence="7" id="KW-1185">Reference proteome</keyword>
<proteinExistence type="inferred from homology"/>
<evidence type="ECO:0000313" key="7">
    <source>
        <dbReference type="Proteomes" id="UP000198406"/>
    </source>
</evidence>
<dbReference type="Pfam" id="PF03715">
    <property type="entry name" value="Noc2"/>
    <property type="match status" value="1"/>
</dbReference>